<organism evidence="2 3">
    <name type="scientific">Natrinema salaciae</name>
    <dbReference type="NCBI Taxonomy" id="1186196"/>
    <lineage>
        <taxon>Archaea</taxon>
        <taxon>Methanobacteriati</taxon>
        <taxon>Methanobacteriota</taxon>
        <taxon>Stenosarchaea group</taxon>
        <taxon>Halobacteria</taxon>
        <taxon>Halobacteriales</taxon>
        <taxon>Natrialbaceae</taxon>
        <taxon>Natrinema</taxon>
    </lineage>
</organism>
<protein>
    <submittedName>
        <fullName evidence="2">Uncharacterized protein</fullName>
    </submittedName>
</protein>
<evidence type="ECO:0000313" key="2">
    <source>
        <dbReference type="EMBL" id="SEQ51307.1"/>
    </source>
</evidence>
<name>A0A1H9GMH4_9EURY</name>
<dbReference type="OrthoDB" id="174408at2157"/>
<dbReference type="AlphaFoldDB" id="A0A1H9GMH4"/>
<evidence type="ECO:0000256" key="1">
    <source>
        <dbReference type="SAM" id="MobiDB-lite"/>
    </source>
</evidence>
<proteinExistence type="predicted"/>
<accession>A0A1H9GMH4</accession>
<evidence type="ECO:0000313" key="3">
    <source>
        <dbReference type="Proteomes" id="UP000199114"/>
    </source>
</evidence>
<dbReference type="EMBL" id="FOFD01000002">
    <property type="protein sequence ID" value="SEQ51307.1"/>
    <property type="molecule type" value="Genomic_DNA"/>
</dbReference>
<reference evidence="3" key="1">
    <citation type="submission" date="2016-10" db="EMBL/GenBank/DDBJ databases">
        <authorList>
            <person name="Varghese N."/>
            <person name="Submissions S."/>
        </authorList>
    </citation>
    <scope>NUCLEOTIDE SEQUENCE [LARGE SCALE GENOMIC DNA]</scope>
    <source>
        <strain evidence="3">DSM 25055</strain>
    </source>
</reference>
<feature type="region of interest" description="Disordered" evidence="1">
    <location>
        <begin position="54"/>
        <end position="89"/>
    </location>
</feature>
<dbReference type="Proteomes" id="UP000199114">
    <property type="component" value="Unassembled WGS sequence"/>
</dbReference>
<dbReference type="RefSeq" id="WP_090616888.1">
    <property type="nucleotide sequence ID" value="NZ_FOFD01000002.1"/>
</dbReference>
<feature type="compositionally biased region" description="Basic and acidic residues" evidence="1">
    <location>
        <begin position="54"/>
        <end position="71"/>
    </location>
</feature>
<keyword evidence="3" id="KW-1185">Reference proteome</keyword>
<gene>
    <name evidence="2" type="ORF">SAMN04489841_1934</name>
</gene>
<sequence length="89" mass="9855">MNVLDSESYSYVLVDDDGEWILTFLLGGPVERDVSVALTDDEVTAIAEGDRSTGDIVEQFRDDPAAYEGRRVHPPVRPRRDSEAPDSDS</sequence>